<dbReference type="InterPro" id="IPR029045">
    <property type="entry name" value="ClpP/crotonase-like_dom_sf"/>
</dbReference>
<dbReference type="CDD" id="cd06558">
    <property type="entry name" value="crotonase-like"/>
    <property type="match status" value="1"/>
</dbReference>
<evidence type="ECO:0000313" key="4">
    <source>
        <dbReference type="Proteomes" id="UP001610335"/>
    </source>
</evidence>
<comment type="similarity">
    <text evidence="1">Belongs to the enoyl-CoA hydratase/isomerase family.</text>
</comment>
<evidence type="ECO:0000256" key="1">
    <source>
        <dbReference type="ARBA" id="ARBA00005254"/>
    </source>
</evidence>
<dbReference type="Pfam" id="PF00378">
    <property type="entry name" value="ECH_1"/>
    <property type="match status" value="1"/>
</dbReference>
<proteinExistence type="inferred from homology"/>
<dbReference type="Proteomes" id="UP001610335">
    <property type="component" value="Unassembled WGS sequence"/>
</dbReference>
<accession>A0ABR4I210</accession>
<sequence length="315" mass="34540">MPYFTPPPIEIPSSYESLPTKHIKVSHYPVASETATPVVIVTLNRPEKRNAFTAPMSEDLEKVFAMFDRDERVRVVILTGAGNTFCAGADLEIGFHAPLEERAKDHRDSGGRVALAIHRCRKPTIAAMQGSAVGVGMTMTLPAAIRIAHETSKYGFVFARRGITMESCSSYFLPRLIGHSRANYLVATGAVYPATSPHFGSLFAETMPEQTQVLPRALAIASDIAENVSPQAAALNRELMWRGPAGSAEEAHLLESDVIYHRFISPDQKEGVTAFFEKRKPRFTGDVDRDQSGSYPWWADVKIDPPSPVKGGSKL</sequence>
<dbReference type="PANTHER" id="PTHR43684:SF4">
    <property type="entry name" value="ENOYL-COA HYDRATASE_ISOMERASE FAMILY PROTEIN (AFU_ORTHOLOGUE AFUA_1G01890)"/>
    <property type="match status" value="1"/>
</dbReference>
<dbReference type="PANTHER" id="PTHR43684">
    <property type="match status" value="1"/>
</dbReference>
<dbReference type="Gene3D" id="3.90.226.10">
    <property type="entry name" value="2-enoyl-CoA Hydratase, Chain A, domain 1"/>
    <property type="match status" value="1"/>
</dbReference>
<evidence type="ECO:0000313" key="3">
    <source>
        <dbReference type="EMBL" id="KAL2821784.1"/>
    </source>
</evidence>
<comment type="caution">
    <text evidence="3">The sequence shown here is derived from an EMBL/GenBank/DDBJ whole genome shotgun (WGS) entry which is preliminary data.</text>
</comment>
<name>A0ABR4I210_9EURO</name>
<gene>
    <name evidence="3" type="ORF">BDW59DRAFT_150030</name>
</gene>
<dbReference type="EMBL" id="JBFXLS010000062">
    <property type="protein sequence ID" value="KAL2821784.1"/>
    <property type="molecule type" value="Genomic_DNA"/>
</dbReference>
<keyword evidence="4" id="KW-1185">Reference proteome</keyword>
<feature type="region of interest" description="Disordered" evidence="2">
    <location>
        <begin position="285"/>
        <end position="315"/>
    </location>
</feature>
<organism evidence="3 4">
    <name type="scientific">Aspergillus cavernicola</name>
    <dbReference type="NCBI Taxonomy" id="176166"/>
    <lineage>
        <taxon>Eukaryota</taxon>
        <taxon>Fungi</taxon>
        <taxon>Dikarya</taxon>
        <taxon>Ascomycota</taxon>
        <taxon>Pezizomycotina</taxon>
        <taxon>Eurotiomycetes</taxon>
        <taxon>Eurotiomycetidae</taxon>
        <taxon>Eurotiales</taxon>
        <taxon>Aspergillaceae</taxon>
        <taxon>Aspergillus</taxon>
        <taxon>Aspergillus subgen. Nidulantes</taxon>
    </lineage>
</organism>
<dbReference type="InterPro" id="IPR001753">
    <property type="entry name" value="Enoyl-CoA_hydra/iso"/>
</dbReference>
<dbReference type="SUPFAM" id="SSF52096">
    <property type="entry name" value="ClpP/crotonase"/>
    <property type="match status" value="1"/>
</dbReference>
<protein>
    <submittedName>
        <fullName evidence="3">ClpP/crotonase-like domain-containing protein</fullName>
    </submittedName>
</protein>
<evidence type="ECO:0000256" key="2">
    <source>
        <dbReference type="SAM" id="MobiDB-lite"/>
    </source>
</evidence>
<reference evidence="3 4" key="1">
    <citation type="submission" date="2024-07" db="EMBL/GenBank/DDBJ databases">
        <title>Section-level genome sequencing and comparative genomics of Aspergillus sections Usti and Cavernicolus.</title>
        <authorList>
            <consortium name="Lawrence Berkeley National Laboratory"/>
            <person name="Nybo J.L."/>
            <person name="Vesth T.C."/>
            <person name="Theobald S."/>
            <person name="Frisvad J.C."/>
            <person name="Larsen T.O."/>
            <person name="Kjaerboelling I."/>
            <person name="Rothschild-Mancinelli K."/>
            <person name="Lyhne E.K."/>
            <person name="Kogle M.E."/>
            <person name="Barry K."/>
            <person name="Clum A."/>
            <person name="Na H."/>
            <person name="Ledsgaard L."/>
            <person name="Lin J."/>
            <person name="Lipzen A."/>
            <person name="Kuo A."/>
            <person name="Riley R."/>
            <person name="Mondo S."/>
            <person name="LaButti K."/>
            <person name="Haridas S."/>
            <person name="Pangalinan J."/>
            <person name="Salamov A.A."/>
            <person name="Simmons B.A."/>
            <person name="Magnuson J.K."/>
            <person name="Chen J."/>
            <person name="Drula E."/>
            <person name="Henrissat B."/>
            <person name="Wiebenga A."/>
            <person name="Lubbers R.J."/>
            <person name="Gomes A.C."/>
            <person name="Makela M.R."/>
            <person name="Stajich J."/>
            <person name="Grigoriev I.V."/>
            <person name="Mortensen U.H."/>
            <person name="De vries R.P."/>
            <person name="Baker S.E."/>
            <person name="Andersen M.R."/>
        </authorList>
    </citation>
    <scope>NUCLEOTIDE SEQUENCE [LARGE SCALE GENOMIC DNA]</scope>
    <source>
        <strain evidence="3 4">CBS 600.67</strain>
    </source>
</reference>
<dbReference type="InterPro" id="IPR051053">
    <property type="entry name" value="ECH/Chromodomain_protein"/>
</dbReference>